<dbReference type="GO" id="GO:0016780">
    <property type="term" value="F:phosphotransferase activity, for other substituted phosphate groups"/>
    <property type="evidence" value="ECO:0007669"/>
    <property type="project" value="TreeGrafter"/>
</dbReference>
<keyword evidence="10" id="KW-1185">Reference proteome</keyword>
<reference evidence="9 10" key="1">
    <citation type="journal article" date="2019" name="Emerg. Microbes Infect.">
        <title>Comprehensive subspecies identification of 175 nontuberculous mycobacteria species based on 7547 genomic profiles.</title>
        <authorList>
            <person name="Matsumoto Y."/>
            <person name="Kinjo T."/>
            <person name="Motooka D."/>
            <person name="Nabeya D."/>
            <person name="Jung N."/>
            <person name="Uechi K."/>
            <person name="Horii T."/>
            <person name="Iida T."/>
            <person name="Fujita J."/>
            <person name="Nakamura S."/>
        </authorList>
    </citation>
    <scope>NUCLEOTIDE SEQUENCE [LARGE SCALE GENOMIC DNA]</scope>
    <source>
        <strain evidence="9 10">JCM 13323</strain>
    </source>
</reference>
<comment type="subcellular location">
    <subcellularLocation>
        <location evidence="1">Membrane</location>
        <topology evidence="1">Multi-pass membrane protein</topology>
    </subcellularLocation>
</comment>
<dbReference type="InterPro" id="IPR003362">
    <property type="entry name" value="Bact_transf"/>
</dbReference>
<dbReference type="NCBIfam" id="TIGR03025">
    <property type="entry name" value="EPS_sugtrans"/>
    <property type="match status" value="1"/>
</dbReference>
<evidence type="ECO:0000256" key="6">
    <source>
        <dbReference type="ARBA" id="ARBA00023136"/>
    </source>
</evidence>
<feature type="transmembrane region" description="Helical" evidence="7">
    <location>
        <begin position="58"/>
        <end position="79"/>
    </location>
</feature>
<evidence type="ECO:0000256" key="5">
    <source>
        <dbReference type="ARBA" id="ARBA00022989"/>
    </source>
</evidence>
<evidence type="ECO:0000259" key="8">
    <source>
        <dbReference type="Pfam" id="PF02397"/>
    </source>
</evidence>
<name>A0A7I7MF95_9MYCO</name>
<evidence type="ECO:0000256" key="1">
    <source>
        <dbReference type="ARBA" id="ARBA00004141"/>
    </source>
</evidence>
<evidence type="ECO:0000313" key="10">
    <source>
        <dbReference type="Proteomes" id="UP000466514"/>
    </source>
</evidence>
<dbReference type="EMBL" id="AP022574">
    <property type="protein sequence ID" value="BBX70984.1"/>
    <property type="molecule type" value="Genomic_DNA"/>
</dbReference>
<proteinExistence type="inferred from homology"/>
<dbReference type="KEGG" id="mpsc:MPSYJ_44450"/>
<protein>
    <submittedName>
        <fullName evidence="9">UDP-phosphate galactose phosphotransferase</fullName>
    </submittedName>
</protein>
<feature type="domain" description="Bacterial sugar transferase" evidence="8">
    <location>
        <begin position="307"/>
        <end position="488"/>
    </location>
</feature>
<feature type="transmembrane region" description="Helical" evidence="7">
    <location>
        <begin position="109"/>
        <end position="131"/>
    </location>
</feature>
<evidence type="ECO:0000256" key="2">
    <source>
        <dbReference type="ARBA" id="ARBA00006464"/>
    </source>
</evidence>
<evidence type="ECO:0000256" key="3">
    <source>
        <dbReference type="ARBA" id="ARBA00022679"/>
    </source>
</evidence>
<dbReference type="Pfam" id="PF13727">
    <property type="entry name" value="CoA_binding_3"/>
    <property type="match status" value="1"/>
</dbReference>
<gene>
    <name evidence="9" type="primary">wcaJ</name>
    <name evidence="9" type="ORF">MPSYJ_44450</name>
</gene>
<organism evidence="9 10">
    <name type="scientific">Mycolicibacterium psychrotolerans</name>
    <dbReference type="NCBI Taxonomy" id="216929"/>
    <lineage>
        <taxon>Bacteria</taxon>
        <taxon>Bacillati</taxon>
        <taxon>Actinomycetota</taxon>
        <taxon>Actinomycetes</taxon>
        <taxon>Mycobacteriales</taxon>
        <taxon>Mycobacteriaceae</taxon>
        <taxon>Mycolicibacterium</taxon>
    </lineage>
</organism>
<keyword evidence="4 7" id="KW-0812">Transmembrane</keyword>
<dbReference type="InterPro" id="IPR017475">
    <property type="entry name" value="EPS_sugar_tfrase"/>
</dbReference>
<dbReference type="PANTHER" id="PTHR30576:SF0">
    <property type="entry name" value="UNDECAPRENYL-PHOSPHATE N-ACETYLGALACTOSAMINYL 1-PHOSPHATE TRANSFERASE-RELATED"/>
    <property type="match status" value="1"/>
</dbReference>
<feature type="transmembrane region" description="Helical" evidence="7">
    <location>
        <begin position="313"/>
        <end position="333"/>
    </location>
</feature>
<dbReference type="AlphaFoldDB" id="A0A7I7MF95"/>
<dbReference type="Gene3D" id="3.40.50.720">
    <property type="entry name" value="NAD(P)-binding Rossmann-like Domain"/>
    <property type="match status" value="1"/>
</dbReference>
<evidence type="ECO:0000313" key="9">
    <source>
        <dbReference type="EMBL" id="BBX70984.1"/>
    </source>
</evidence>
<evidence type="ECO:0000256" key="7">
    <source>
        <dbReference type="SAM" id="Phobius"/>
    </source>
</evidence>
<dbReference type="GO" id="GO:0016020">
    <property type="term" value="C:membrane"/>
    <property type="evidence" value="ECO:0007669"/>
    <property type="project" value="UniProtKB-SubCell"/>
</dbReference>
<dbReference type="Proteomes" id="UP000466514">
    <property type="component" value="Chromosome"/>
</dbReference>
<accession>A0A7I7MF95</accession>
<keyword evidence="5 7" id="KW-1133">Transmembrane helix</keyword>
<feature type="transmembrane region" description="Helical" evidence="7">
    <location>
        <begin position="137"/>
        <end position="157"/>
    </location>
</feature>
<dbReference type="Pfam" id="PF02397">
    <property type="entry name" value="Bac_transf"/>
    <property type="match status" value="1"/>
</dbReference>
<feature type="transmembrane region" description="Helical" evidence="7">
    <location>
        <begin position="85"/>
        <end position="102"/>
    </location>
</feature>
<dbReference type="PANTHER" id="PTHR30576">
    <property type="entry name" value="COLANIC BIOSYNTHESIS UDP-GLUCOSE LIPID CARRIER TRANSFERASE"/>
    <property type="match status" value="1"/>
</dbReference>
<keyword evidence="3 9" id="KW-0808">Transferase</keyword>
<comment type="similarity">
    <text evidence="2">Belongs to the bacterial sugar transferase family.</text>
</comment>
<keyword evidence="6 7" id="KW-0472">Membrane</keyword>
<sequence length="493" mass="53306">MTSASMAVAPGVGVPVQVAPAVPATVSVADIIPLVSEVARSSPAPFTRRRLIARQMSVGPDVVSLVMEVSAIASVFLLLDLPGHVLSALLVVGCLAAGGAYRHRLTLSVLVAAPRICCAATIGAVLGGVLADKPAGVVDLSVAATVACAAVLVARFASYALQRRLRRQGVLRRRTVIVGGGSVTSCLLERMHSERESGLDPVMVLDDDPVTRATLTGQTLVRPLRGDLRDVLKSSDLDTAIIGPSAVGDATLLRFVRDCDEVGCQVLVVPRLWESWSLIGDMDRIGAIPVCHLRGSQTRRFTWRVKLLVERSLAALALIVLLPLLVVVALAVYRSDPSAPVLFRQTRVGLGGHEFELLKFRSMKPAGDTESLTKWTIKGDPRIGRLGRFLRASSLDELPQLWNIVRGEMVLVGPRPERPHFVEEFDAQIPGYKERHRVPVGLTGWAAINGFRGDTSIAERVRYDNFYISNWSLWLDVSIVIRTAWAVLSRRGG</sequence>
<evidence type="ECO:0000256" key="4">
    <source>
        <dbReference type="ARBA" id="ARBA00022692"/>
    </source>
</evidence>